<dbReference type="Proteomes" id="UP000641646">
    <property type="component" value="Unassembled WGS sequence"/>
</dbReference>
<evidence type="ECO:0000313" key="2">
    <source>
        <dbReference type="Proteomes" id="UP000641646"/>
    </source>
</evidence>
<sequence>MTPKSLLLSNQKDKQSFSEKTLGSVSLFSGLATLRFHSDRFIARIELAGIASVQFGALGLFLPYGNLTIESNALFCRFNK</sequence>
<proteinExistence type="predicted"/>
<gene>
    <name evidence="1" type="ORF">H6G03_07520</name>
</gene>
<dbReference type="RefSeq" id="WP_190463685.1">
    <property type="nucleotide sequence ID" value="NZ_JACJPW010000014.1"/>
</dbReference>
<keyword evidence="2" id="KW-1185">Reference proteome</keyword>
<organism evidence="1 2">
    <name type="scientific">Aerosakkonema funiforme FACHB-1375</name>
    <dbReference type="NCBI Taxonomy" id="2949571"/>
    <lineage>
        <taxon>Bacteria</taxon>
        <taxon>Bacillati</taxon>
        <taxon>Cyanobacteriota</taxon>
        <taxon>Cyanophyceae</taxon>
        <taxon>Oscillatoriophycideae</taxon>
        <taxon>Aerosakkonematales</taxon>
        <taxon>Aerosakkonemataceae</taxon>
        <taxon>Aerosakkonema</taxon>
    </lineage>
</organism>
<reference evidence="1" key="2">
    <citation type="submission" date="2020-08" db="EMBL/GenBank/DDBJ databases">
        <authorList>
            <person name="Chen M."/>
            <person name="Teng W."/>
            <person name="Zhao L."/>
            <person name="Hu C."/>
            <person name="Zhou Y."/>
            <person name="Han B."/>
            <person name="Song L."/>
            <person name="Shu W."/>
        </authorList>
    </citation>
    <scope>NUCLEOTIDE SEQUENCE</scope>
    <source>
        <strain evidence="1">FACHB-1375</strain>
    </source>
</reference>
<reference evidence="1" key="1">
    <citation type="journal article" date="2015" name="ISME J.">
        <title>Draft Genome Sequence of Streptomyces incarnatus NRRL8089, which Produces the Nucleoside Antibiotic Sinefungin.</title>
        <authorList>
            <person name="Oshima K."/>
            <person name="Hattori M."/>
            <person name="Shimizu H."/>
            <person name="Fukuda K."/>
            <person name="Nemoto M."/>
            <person name="Inagaki K."/>
            <person name="Tamura T."/>
        </authorList>
    </citation>
    <scope>NUCLEOTIDE SEQUENCE</scope>
    <source>
        <strain evidence="1">FACHB-1375</strain>
    </source>
</reference>
<name>A0A926VBR8_9CYAN</name>
<dbReference type="AlphaFoldDB" id="A0A926VBR8"/>
<comment type="caution">
    <text evidence="1">The sequence shown here is derived from an EMBL/GenBank/DDBJ whole genome shotgun (WGS) entry which is preliminary data.</text>
</comment>
<evidence type="ECO:0000313" key="1">
    <source>
        <dbReference type="EMBL" id="MBD2180949.1"/>
    </source>
</evidence>
<accession>A0A926VBR8</accession>
<dbReference type="EMBL" id="JACJPW010000014">
    <property type="protein sequence ID" value="MBD2180949.1"/>
    <property type="molecule type" value="Genomic_DNA"/>
</dbReference>
<protein>
    <submittedName>
        <fullName evidence="1">Uncharacterized protein</fullName>
    </submittedName>
</protein>